<evidence type="ECO:0000313" key="2">
    <source>
        <dbReference type="Proteomes" id="UP000008281"/>
    </source>
</evidence>
<accession>E3NFU8</accession>
<dbReference type="Proteomes" id="UP000008281">
    <property type="component" value="Unassembled WGS sequence"/>
</dbReference>
<proteinExistence type="predicted"/>
<name>E3NFU8_CAERE</name>
<dbReference type="InParanoid" id="E3NFU8"/>
<dbReference type="EMBL" id="DS268644">
    <property type="protein sequence ID" value="EFO96539.1"/>
    <property type="molecule type" value="Genomic_DNA"/>
</dbReference>
<dbReference type="HOGENOM" id="CLU_1564349_0_0_1"/>
<organism evidence="2">
    <name type="scientific">Caenorhabditis remanei</name>
    <name type="common">Caenorhabditis vulgaris</name>
    <dbReference type="NCBI Taxonomy" id="31234"/>
    <lineage>
        <taxon>Eukaryota</taxon>
        <taxon>Metazoa</taxon>
        <taxon>Ecdysozoa</taxon>
        <taxon>Nematoda</taxon>
        <taxon>Chromadorea</taxon>
        <taxon>Rhabditida</taxon>
        <taxon>Rhabditina</taxon>
        <taxon>Rhabditomorpha</taxon>
        <taxon>Rhabditoidea</taxon>
        <taxon>Rhabditidae</taxon>
        <taxon>Peloderinae</taxon>
        <taxon>Caenorhabditis</taxon>
    </lineage>
</organism>
<keyword evidence="2" id="KW-1185">Reference proteome</keyword>
<sequence>MQLINMLAAAVPNWRHGDLERLNEVLQAPGGDVRLIPSGIIQICKESSLLSFGPPNAKRTVATHFWKRYGLITNSAVDRMVYVKSQPAKPPQHHYQHINTFERERSTVLVDCHLSYWIYEKVRQEKHERIQPEIPRRFLPKKFSKKTFILEATIMMQPFGSKLALPGNAEW</sequence>
<evidence type="ECO:0000313" key="1">
    <source>
        <dbReference type="EMBL" id="EFO96539.1"/>
    </source>
</evidence>
<protein>
    <submittedName>
        <fullName evidence="1">Uncharacterized protein</fullName>
    </submittedName>
</protein>
<reference evidence="1" key="1">
    <citation type="submission" date="2007-07" db="EMBL/GenBank/DDBJ databases">
        <title>PCAP assembly of the Caenorhabditis remanei genome.</title>
        <authorList>
            <consortium name="The Caenorhabditis remanei Sequencing Consortium"/>
            <person name="Wilson R.K."/>
        </authorList>
    </citation>
    <scope>NUCLEOTIDE SEQUENCE [LARGE SCALE GENOMIC DNA]</scope>
    <source>
        <strain evidence="1">PB4641</strain>
    </source>
</reference>
<gene>
    <name evidence="1" type="ORF">CRE_23740</name>
</gene>
<dbReference type="AlphaFoldDB" id="E3NFU8"/>